<dbReference type="CDD" id="cd24079">
    <property type="entry name" value="ASKHA_NBD_PG1100-like"/>
    <property type="match status" value="1"/>
</dbReference>
<dbReference type="EMBL" id="CP094358">
    <property type="protein sequence ID" value="UOB18409.1"/>
    <property type="molecule type" value="Genomic_DNA"/>
</dbReference>
<dbReference type="KEGG" id="fbm:MQE35_03755"/>
<keyword evidence="1" id="KW-0418">Kinase</keyword>
<accession>A0A9E6ZPC0</accession>
<reference evidence="1" key="1">
    <citation type="submission" date="2022-03" db="EMBL/GenBank/DDBJ databases">
        <title>Description of Abyssus ytuae gen. nov., sp. nov., a novel member of the family Flavobacteriaceae isolated from the sediment of Mariana Trench.</title>
        <authorList>
            <person name="Zhang J."/>
            <person name="Xu X."/>
        </authorList>
    </citation>
    <scope>NUCLEOTIDE SEQUENCE</scope>
    <source>
        <strain evidence="1">MT3330</strain>
    </source>
</reference>
<name>A0A9E6ZPC0_9FLAO</name>
<dbReference type="AlphaFoldDB" id="A0A9E6ZPC0"/>
<keyword evidence="1" id="KW-0808">Transferase</keyword>
<dbReference type="SUPFAM" id="SSF53067">
    <property type="entry name" value="Actin-like ATPase domain"/>
    <property type="match status" value="2"/>
</dbReference>
<dbReference type="InterPro" id="IPR043129">
    <property type="entry name" value="ATPase_NBD"/>
</dbReference>
<dbReference type="Gene3D" id="3.30.420.40">
    <property type="match status" value="2"/>
</dbReference>
<dbReference type="GO" id="GO:0016301">
    <property type="term" value="F:kinase activity"/>
    <property type="evidence" value="ECO:0007669"/>
    <property type="project" value="UniProtKB-KW"/>
</dbReference>
<protein>
    <submittedName>
        <fullName evidence="1">N-acetylglucosamine kinase</fullName>
    </submittedName>
</protein>
<evidence type="ECO:0000313" key="1">
    <source>
        <dbReference type="EMBL" id="UOB18409.1"/>
    </source>
</evidence>
<sequence>MILIADSGSTKCDWVLLGKNNKVILKTTTTGINPTLLSPAEIQNILHGSGDLEKIKENTRKILFYGAGCAGRQSHGRLQKVLSVFFPHAAITIEEDLTAAVHGATTLPGVVCILGTGSNCCYYDGKKIHLHHISLGYAVMDECSGNYFGKQLLKAYFYNHMPSELKIKFENLFDLSPDSVLKNLYHNENPSAYLAGFARFLIENRSHTFIKTIIKKGIDSLFETLLKSYSKELKNNPLHFVGSIAWCLQEEITEQTKHRNYEVKSFVRRPIDNIIANIHNINP</sequence>
<keyword evidence="2" id="KW-1185">Reference proteome</keyword>
<proteinExistence type="predicted"/>
<dbReference type="Proteomes" id="UP000831290">
    <property type="component" value="Chromosome"/>
</dbReference>
<organism evidence="1 2">
    <name type="scientific">Abyssalbus ytuae</name>
    <dbReference type="NCBI Taxonomy" id="2926907"/>
    <lineage>
        <taxon>Bacteria</taxon>
        <taxon>Pseudomonadati</taxon>
        <taxon>Bacteroidota</taxon>
        <taxon>Flavobacteriia</taxon>
        <taxon>Flavobacteriales</taxon>
        <taxon>Flavobacteriaceae</taxon>
        <taxon>Abyssalbus</taxon>
    </lineage>
</organism>
<dbReference type="Gene3D" id="1.10.720.160">
    <property type="match status" value="1"/>
</dbReference>
<evidence type="ECO:0000313" key="2">
    <source>
        <dbReference type="Proteomes" id="UP000831290"/>
    </source>
</evidence>
<dbReference type="RefSeq" id="WP_255844610.1">
    <property type="nucleotide sequence ID" value="NZ_CP094358.1"/>
</dbReference>
<gene>
    <name evidence="1" type="ORF">MQE35_03755</name>
</gene>